<dbReference type="EMBL" id="CM042043">
    <property type="protein sequence ID" value="KAI3693698.1"/>
    <property type="molecule type" value="Genomic_DNA"/>
</dbReference>
<gene>
    <name evidence="1" type="ORF">L1987_76648</name>
</gene>
<dbReference type="Proteomes" id="UP001056120">
    <property type="component" value="Linkage Group LG26"/>
</dbReference>
<protein>
    <submittedName>
        <fullName evidence="1">Uncharacterized protein</fullName>
    </submittedName>
</protein>
<evidence type="ECO:0000313" key="1">
    <source>
        <dbReference type="EMBL" id="KAI3693698.1"/>
    </source>
</evidence>
<reference evidence="2" key="1">
    <citation type="journal article" date="2022" name="Mol. Ecol. Resour.">
        <title>The genomes of chicory, endive, great burdock and yacon provide insights into Asteraceae palaeo-polyploidization history and plant inulin production.</title>
        <authorList>
            <person name="Fan W."/>
            <person name="Wang S."/>
            <person name="Wang H."/>
            <person name="Wang A."/>
            <person name="Jiang F."/>
            <person name="Liu H."/>
            <person name="Zhao H."/>
            <person name="Xu D."/>
            <person name="Zhang Y."/>
        </authorList>
    </citation>
    <scope>NUCLEOTIDE SEQUENCE [LARGE SCALE GENOMIC DNA]</scope>
    <source>
        <strain evidence="2">cv. Yunnan</strain>
    </source>
</reference>
<proteinExistence type="predicted"/>
<comment type="caution">
    <text evidence="1">The sequence shown here is derived from an EMBL/GenBank/DDBJ whole genome shotgun (WGS) entry which is preliminary data.</text>
</comment>
<keyword evidence="2" id="KW-1185">Reference proteome</keyword>
<evidence type="ECO:0000313" key="2">
    <source>
        <dbReference type="Proteomes" id="UP001056120"/>
    </source>
</evidence>
<organism evidence="1 2">
    <name type="scientific">Smallanthus sonchifolius</name>
    <dbReference type="NCBI Taxonomy" id="185202"/>
    <lineage>
        <taxon>Eukaryota</taxon>
        <taxon>Viridiplantae</taxon>
        <taxon>Streptophyta</taxon>
        <taxon>Embryophyta</taxon>
        <taxon>Tracheophyta</taxon>
        <taxon>Spermatophyta</taxon>
        <taxon>Magnoliopsida</taxon>
        <taxon>eudicotyledons</taxon>
        <taxon>Gunneridae</taxon>
        <taxon>Pentapetalae</taxon>
        <taxon>asterids</taxon>
        <taxon>campanulids</taxon>
        <taxon>Asterales</taxon>
        <taxon>Asteraceae</taxon>
        <taxon>Asteroideae</taxon>
        <taxon>Heliantheae alliance</taxon>
        <taxon>Millerieae</taxon>
        <taxon>Smallanthus</taxon>
    </lineage>
</organism>
<reference evidence="1 2" key="2">
    <citation type="journal article" date="2022" name="Mol. Ecol. Resour.">
        <title>The genomes of chicory, endive, great burdock and yacon provide insights into Asteraceae paleo-polyploidization history and plant inulin production.</title>
        <authorList>
            <person name="Fan W."/>
            <person name="Wang S."/>
            <person name="Wang H."/>
            <person name="Wang A."/>
            <person name="Jiang F."/>
            <person name="Liu H."/>
            <person name="Zhao H."/>
            <person name="Xu D."/>
            <person name="Zhang Y."/>
        </authorList>
    </citation>
    <scope>NUCLEOTIDE SEQUENCE [LARGE SCALE GENOMIC DNA]</scope>
    <source>
        <strain evidence="2">cv. Yunnan</strain>
        <tissue evidence="1">Leaves</tissue>
    </source>
</reference>
<sequence length="648" mass="73274">MWALSQPFFLNPVHRRVFPENLPQVVKESEYLELDVFICTSDPFKEPPVKVVNTVLSELAYEYPTDKLSVYVSDDGGSHVTLFALLEAAKFAKHWLPYCRKYDILDRSPEVYFGNHQLLLPDAYEIKVMYESMKARIDKAVKKGTLSPDQISDDGWIKILNKWISGFTPKDHPAVVEVLLENNKDNDITCHSLPNLIYVSREKNNVINHHFKAGALNTLIRVSAAITNAPVFLVLDCDMYSNNPKTTLYTLCHFLDLNADTNLAFIQFPKCFHDINNNDTYGSGGFLKRQALLGCPKLVDPFGTPKEKTHHPRKESIVCDDVLQLAHHVAGSRFEENTAWGLEMGFIYGSLVEDVNTSFRLQCQGWTSVFCDPERASFLGNSPKSLNDILNQSKRWCVGLLEMAMSKHNPITYGLTFINPLHALCYTYYNFWAFWAIPIVIYAFLPQLALLNSSSIFPKSNNENSTVEVSNPWFPLYIFLFFGAYVKNLVEFMLAGGVFIKWWNNQRMWLVLGCSSYPFAIAEWVLKSLGLSTHEFIVTSKVIDDDLSKRYKKCLFEFGVESPLFLTISVAAVVNLLSFVTGVIQVVRKGSFEELCAQLLIVGFAVVNSWPIYDAMVLRSDKGKMPVITTLKATCVALVICSASSSVF</sequence>
<accession>A0ACB8Z815</accession>
<name>A0ACB8Z815_9ASTR</name>